<dbReference type="NCBIfam" id="TIGR02122">
    <property type="entry name" value="TRAP_TAXI"/>
    <property type="match status" value="1"/>
</dbReference>
<gene>
    <name evidence="1" type="ORF">EUBVEN_02596</name>
</gene>
<dbReference type="InterPro" id="IPR011852">
    <property type="entry name" value="TRAP_TAXI"/>
</dbReference>
<accession>A5ZA49</accession>
<dbReference type="Proteomes" id="UP000006000">
    <property type="component" value="Unassembled WGS sequence"/>
</dbReference>
<dbReference type="PANTHER" id="PTHR42941:SF1">
    <property type="entry name" value="SLL1037 PROTEIN"/>
    <property type="match status" value="1"/>
</dbReference>
<dbReference type="PANTHER" id="PTHR42941">
    <property type="entry name" value="SLL1037 PROTEIN"/>
    <property type="match status" value="1"/>
</dbReference>
<dbReference type="HOGENOM" id="CLU_033215_4_1_9"/>
<keyword evidence="1" id="KW-0675">Receptor</keyword>
<dbReference type="eggNOG" id="COG2358">
    <property type="taxonomic scope" value="Bacteria"/>
</dbReference>
<reference evidence="1 2" key="1">
    <citation type="submission" date="2007-03" db="EMBL/GenBank/DDBJ databases">
        <authorList>
            <person name="Fulton L."/>
            <person name="Clifton S."/>
            <person name="Fulton B."/>
            <person name="Xu J."/>
            <person name="Minx P."/>
            <person name="Pepin K.H."/>
            <person name="Johnson M."/>
            <person name="Thiruvilangam P."/>
            <person name="Bhonagiri V."/>
            <person name="Nash W.E."/>
            <person name="Mardis E.R."/>
            <person name="Wilson R.K."/>
        </authorList>
    </citation>
    <scope>NUCLEOTIDE SEQUENCE [LARGE SCALE GENOMIC DNA]</scope>
    <source>
        <strain evidence="1 2">ATCC 27560</strain>
    </source>
</reference>
<evidence type="ECO:0000313" key="1">
    <source>
        <dbReference type="EMBL" id="EDM49950.1"/>
    </source>
</evidence>
<dbReference type="AlphaFoldDB" id="A5ZA49"/>
<dbReference type="Pfam" id="PF16868">
    <property type="entry name" value="NMT1_3"/>
    <property type="match status" value="1"/>
</dbReference>
<proteinExistence type="predicted"/>
<dbReference type="PROSITE" id="PS51257">
    <property type="entry name" value="PROKAR_LIPOPROTEIN"/>
    <property type="match status" value="1"/>
</dbReference>
<dbReference type="STRING" id="411463.EUBVEN_02596"/>
<protein>
    <submittedName>
        <fullName evidence="1">TRAP transporter solute receptor, TAXI family</fullName>
    </submittedName>
</protein>
<dbReference type="SUPFAM" id="SSF53850">
    <property type="entry name" value="Periplasmic binding protein-like II"/>
    <property type="match status" value="1"/>
</dbReference>
<evidence type="ECO:0000313" key="2">
    <source>
        <dbReference type="Proteomes" id="UP000006000"/>
    </source>
</evidence>
<sequence>MKTTERSEYMKKKLSILLCLTLLILSGCRASGNTIRFGAADIGGMYYSFANTFTELANEEYDNYKFEVRTTAGSSANLRLLSDNYIELGIAQADLLNNAYKKNSNLRAIAGLYTEACQLVVKADSDIKSINDLSGHTVSIGAEESGTELNANQILEFSGMPSSIVTTKNMDYIDAANSLKSGDIDAFFCTAGLKTTIIDELSRECDIRIIPIDDTVINKMLTYSSSYSRYTIPAGTYKGQDEDINTIGVKSVLITSDSISEALVKQLTQMLFKKSKELQYSTSLDLQIDEKFATDDITIPFHSGAESYYKEKGINLNTQ</sequence>
<reference evidence="1 2" key="2">
    <citation type="submission" date="2007-04" db="EMBL/GenBank/DDBJ databases">
        <title>Draft genome sequence of Eubacterium ventriosum (ATCC 27560).</title>
        <authorList>
            <person name="Sudarsanam P."/>
            <person name="Ley R."/>
            <person name="Guruge J."/>
            <person name="Turnbaugh P.J."/>
            <person name="Mahowald M."/>
            <person name="Liep D."/>
            <person name="Gordon J."/>
        </authorList>
    </citation>
    <scope>NUCLEOTIDE SEQUENCE [LARGE SCALE GENOMIC DNA]</scope>
    <source>
        <strain evidence="1 2">ATCC 27560</strain>
    </source>
</reference>
<name>A5ZA49_9FIRM</name>
<comment type="caution">
    <text evidence="1">The sequence shown here is derived from an EMBL/GenBank/DDBJ whole genome shotgun (WGS) entry which is preliminary data.</text>
</comment>
<organism evidence="1 2">
    <name type="scientific">Eubacterium ventriosum ATCC 27560</name>
    <dbReference type="NCBI Taxonomy" id="411463"/>
    <lineage>
        <taxon>Bacteria</taxon>
        <taxon>Bacillati</taxon>
        <taxon>Bacillota</taxon>
        <taxon>Clostridia</taxon>
        <taxon>Eubacteriales</taxon>
        <taxon>Eubacteriaceae</taxon>
        <taxon>Eubacterium</taxon>
    </lineage>
</organism>
<dbReference type="EMBL" id="AAVL02000038">
    <property type="protein sequence ID" value="EDM49950.1"/>
    <property type="molecule type" value="Genomic_DNA"/>
</dbReference>
<dbReference type="Gene3D" id="3.40.190.10">
    <property type="entry name" value="Periplasmic binding protein-like II"/>
    <property type="match status" value="2"/>
</dbReference>